<dbReference type="AlphaFoldDB" id="A0A117SYD9"/>
<keyword evidence="3" id="KW-1185">Reference proteome</keyword>
<protein>
    <submittedName>
        <fullName evidence="2">Uncharacterized protein</fullName>
    </submittedName>
</protein>
<feature type="coiled-coil region" evidence="1">
    <location>
        <begin position="65"/>
        <end position="92"/>
    </location>
</feature>
<comment type="caution">
    <text evidence="2">The sequence shown here is derived from an EMBL/GenBank/DDBJ whole genome shotgun (WGS) entry which is preliminary data.</text>
</comment>
<evidence type="ECO:0000313" key="2">
    <source>
        <dbReference type="EMBL" id="KUO96801.1"/>
    </source>
</evidence>
<organism evidence="2 3">
    <name type="scientific">Ferroacidibacillus organovorans</name>
    <dbReference type="NCBI Taxonomy" id="1765683"/>
    <lineage>
        <taxon>Bacteria</taxon>
        <taxon>Bacillati</taxon>
        <taxon>Bacillota</taxon>
        <taxon>Bacilli</taxon>
        <taxon>Bacillales</taxon>
        <taxon>Alicyclobacillaceae</taxon>
        <taxon>Ferroacidibacillus</taxon>
    </lineage>
</organism>
<accession>A0A117SYD9</accession>
<dbReference type="Proteomes" id="UP000053557">
    <property type="component" value="Unassembled WGS sequence"/>
</dbReference>
<evidence type="ECO:0000313" key="3">
    <source>
        <dbReference type="Proteomes" id="UP000053557"/>
    </source>
</evidence>
<name>A0A117SYD9_9BACL</name>
<gene>
    <name evidence="2" type="ORF">ATW55_08270</name>
</gene>
<dbReference type="EMBL" id="LPVJ01000009">
    <property type="protein sequence ID" value="KUO96801.1"/>
    <property type="molecule type" value="Genomic_DNA"/>
</dbReference>
<evidence type="ECO:0000256" key="1">
    <source>
        <dbReference type="SAM" id="Coils"/>
    </source>
</evidence>
<keyword evidence="1" id="KW-0175">Coiled coil</keyword>
<proteinExistence type="predicted"/>
<dbReference type="OrthoDB" id="9913910at2"/>
<reference evidence="2 3" key="1">
    <citation type="submission" date="2015-12" db="EMBL/GenBank/DDBJ databases">
        <title>Draft genome sequence of Acidibacillus ferrooxidans ITV001, isolated from a chalcopyrite acid mine drainage site in Brazil.</title>
        <authorList>
            <person name="Dall'Agnol H."/>
            <person name="Nancucheo I."/>
            <person name="Johnson B."/>
            <person name="Oliveira R."/>
            <person name="Leite L."/>
            <person name="Pylro V."/>
            <person name="Nunes G.L."/>
            <person name="Tzotzos G."/>
            <person name="Fernandes G.R."/>
            <person name="Dutra J."/>
            <person name="Orellana S.C."/>
            <person name="Oliveira G."/>
        </authorList>
    </citation>
    <scope>NUCLEOTIDE SEQUENCE [LARGE SCALE GENOMIC DNA]</scope>
    <source>
        <strain evidence="3">ITV01</strain>
    </source>
</reference>
<dbReference type="RefSeq" id="WP_067712673.1">
    <property type="nucleotide sequence ID" value="NZ_LPVJ01000009.1"/>
</dbReference>
<sequence length="137" mass="14761">MMIATGRIPILLALGVTGMLYGTHYIVTAPGYAPPVHDAKAATESRDQLQLRDDIIATQKSLTVINAASLTLKQLLDENHALRNEVSTLIASNHHNVTTLENLYGTRLNQYQAALSRANALLAARSSTTYSGDDNGD</sequence>